<evidence type="ECO:0000313" key="3">
    <source>
        <dbReference type="Proteomes" id="UP000225706"/>
    </source>
</evidence>
<dbReference type="EMBL" id="LSMT01000844">
    <property type="protein sequence ID" value="PFX14072.1"/>
    <property type="molecule type" value="Genomic_DNA"/>
</dbReference>
<keyword evidence="3" id="KW-1185">Reference proteome</keyword>
<evidence type="ECO:0000313" key="2">
    <source>
        <dbReference type="EMBL" id="PFX14072.1"/>
    </source>
</evidence>
<keyword evidence="1" id="KW-0175">Coiled coil</keyword>
<name>A0A2B4RCU2_STYPI</name>
<organism evidence="2 3">
    <name type="scientific">Stylophora pistillata</name>
    <name type="common">Smooth cauliflower coral</name>
    <dbReference type="NCBI Taxonomy" id="50429"/>
    <lineage>
        <taxon>Eukaryota</taxon>
        <taxon>Metazoa</taxon>
        <taxon>Cnidaria</taxon>
        <taxon>Anthozoa</taxon>
        <taxon>Hexacorallia</taxon>
        <taxon>Scleractinia</taxon>
        <taxon>Astrocoeniina</taxon>
        <taxon>Pocilloporidae</taxon>
        <taxon>Stylophora</taxon>
    </lineage>
</organism>
<dbReference type="OrthoDB" id="5988660at2759"/>
<feature type="coiled-coil region" evidence="1">
    <location>
        <begin position="92"/>
        <end position="126"/>
    </location>
</feature>
<proteinExistence type="predicted"/>
<gene>
    <name evidence="2" type="ORF">AWC38_SpisGene21809</name>
</gene>
<dbReference type="Proteomes" id="UP000225706">
    <property type="component" value="Unassembled WGS sequence"/>
</dbReference>
<reference evidence="3" key="1">
    <citation type="journal article" date="2017" name="bioRxiv">
        <title>Comparative analysis of the genomes of Stylophora pistillata and Acropora digitifera provides evidence for extensive differences between species of corals.</title>
        <authorList>
            <person name="Voolstra C.R."/>
            <person name="Li Y."/>
            <person name="Liew Y.J."/>
            <person name="Baumgarten S."/>
            <person name="Zoccola D."/>
            <person name="Flot J.-F."/>
            <person name="Tambutte S."/>
            <person name="Allemand D."/>
            <person name="Aranda M."/>
        </authorList>
    </citation>
    <scope>NUCLEOTIDE SEQUENCE [LARGE SCALE GENOMIC DNA]</scope>
</reference>
<dbReference type="AlphaFoldDB" id="A0A2B4RCU2"/>
<accession>A0A2B4RCU2</accession>
<sequence>MNVPSSMRDRAHSPSTNYALLEGAIRDHALFFTEDTTKRHEMNQTLAKRAGSVANLYRTTKGRAREALNDKFKKFHIFEGQVKSSQDLRRKIITKESEINRWRTKHKNIEQEREELFKEMTQTIEEKDRVISHLQNTNKQLEDYLVYLEKLSINAEYKGKPVSSSQNKARTLKHFLIRPETALWFSKYFGLDIESILVKESDSGDQVMTAKGNRTLAILNGKKTITLSKSPLEAFLVKSTV</sequence>
<protein>
    <submittedName>
        <fullName evidence="2">Uncharacterized protein</fullName>
    </submittedName>
</protein>
<evidence type="ECO:0000256" key="1">
    <source>
        <dbReference type="SAM" id="Coils"/>
    </source>
</evidence>
<comment type="caution">
    <text evidence="2">The sequence shown here is derived from an EMBL/GenBank/DDBJ whole genome shotgun (WGS) entry which is preliminary data.</text>
</comment>